<keyword evidence="1" id="KW-0812">Transmembrane</keyword>
<feature type="transmembrane region" description="Helical" evidence="1">
    <location>
        <begin position="37"/>
        <end position="55"/>
    </location>
</feature>
<dbReference type="Proteomes" id="UP000609879">
    <property type="component" value="Unassembled WGS sequence"/>
</dbReference>
<keyword evidence="1" id="KW-1133">Transmembrane helix</keyword>
<evidence type="ECO:0000256" key="1">
    <source>
        <dbReference type="SAM" id="Phobius"/>
    </source>
</evidence>
<evidence type="ECO:0000313" key="2">
    <source>
        <dbReference type="EMBL" id="GID73353.1"/>
    </source>
</evidence>
<evidence type="ECO:0000313" key="3">
    <source>
        <dbReference type="Proteomes" id="UP000609879"/>
    </source>
</evidence>
<gene>
    <name evidence="2" type="ORF">Ade02nite_19940</name>
</gene>
<accession>A0ABQ3Y035</accession>
<keyword evidence="1" id="KW-0472">Membrane</keyword>
<reference evidence="2 3" key="1">
    <citation type="submission" date="2021-01" db="EMBL/GenBank/DDBJ databases">
        <title>Whole genome shotgun sequence of Actinoplanes deccanensis NBRC 13994.</title>
        <authorList>
            <person name="Komaki H."/>
            <person name="Tamura T."/>
        </authorList>
    </citation>
    <scope>NUCLEOTIDE SEQUENCE [LARGE SCALE GENOMIC DNA]</scope>
    <source>
        <strain evidence="2 3">NBRC 13994</strain>
    </source>
</reference>
<dbReference type="EMBL" id="BOMI01000033">
    <property type="protein sequence ID" value="GID73353.1"/>
    <property type="molecule type" value="Genomic_DNA"/>
</dbReference>
<name>A0ABQ3Y035_9ACTN</name>
<proteinExistence type="predicted"/>
<feature type="transmembrane region" description="Helical" evidence="1">
    <location>
        <begin position="12"/>
        <end position="31"/>
    </location>
</feature>
<keyword evidence="3" id="KW-1185">Reference proteome</keyword>
<sequence>MARMSSATTIRNTLGPLDAIWVVAAFIAGSLEGNFTTGLLCGIGITAAMGVWRLVRIQAQLLELKQAEHFADDEA</sequence>
<protein>
    <submittedName>
        <fullName evidence="2">Uncharacterized protein</fullName>
    </submittedName>
</protein>
<organism evidence="2 3">
    <name type="scientific">Paractinoplanes deccanensis</name>
    <dbReference type="NCBI Taxonomy" id="113561"/>
    <lineage>
        <taxon>Bacteria</taxon>
        <taxon>Bacillati</taxon>
        <taxon>Actinomycetota</taxon>
        <taxon>Actinomycetes</taxon>
        <taxon>Micromonosporales</taxon>
        <taxon>Micromonosporaceae</taxon>
        <taxon>Paractinoplanes</taxon>
    </lineage>
</organism>
<comment type="caution">
    <text evidence="2">The sequence shown here is derived from an EMBL/GenBank/DDBJ whole genome shotgun (WGS) entry which is preliminary data.</text>
</comment>